<feature type="region of interest" description="Disordered" evidence="1">
    <location>
        <begin position="1"/>
        <end position="33"/>
    </location>
</feature>
<feature type="compositionally biased region" description="Polar residues" evidence="1">
    <location>
        <begin position="7"/>
        <end position="31"/>
    </location>
</feature>
<evidence type="ECO:0000259" key="2">
    <source>
        <dbReference type="Pfam" id="PF01370"/>
    </source>
</evidence>
<evidence type="ECO:0000313" key="4">
    <source>
        <dbReference type="Proteomes" id="UP001155483"/>
    </source>
</evidence>
<gene>
    <name evidence="3" type="ORF">OCK74_01045</name>
</gene>
<name>A0A9X3BGF2_9BACT</name>
<reference evidence="3" key="1">
    <citation type="submission" date="2022-09" db="EMBL/GenBank/DDBJ databases">
        <authorList>
            <person name="Yuan C."/>
            <person name="Ke Z."/>
        </authorList>
    </citation>
    <scope>NUCLEOTIDE SEQUENCE</scope>
    <source>
        <strain evidence="3">LB-8</strain>
    </source>
</reference>
<protein>
    <submittedName>
        <fullName evidence="3">SDR family NAD(P)-dependent oxidoreductase</fullName>
    </submittedName>
</protein>
<dbReference type="InterPro" id="IPR051783">
    <property type="entry name" value="NAD(P)-dependent_oxidoreduct"/>
</dbReference>
<evidence type="ECO:0000256" key="1">
    <source>
        <dbReference type="SAM" id="MobiDB-lite"/>
    </source>
</evidence>
<organism evidence="3 4">
    <name type="scientific">Paraflavisolibacter caeni</name>
    <dbReference type="NCBI Taxonomy" id="2982496"/>
    <lineage>
        <taxon>Bacteria</taxon>
        <taxon>Pseudomonadati</taxon>
        <taxon>Bacteroidota</taxon>
        <taxon>Chitinophagia</taxon>
        <taxon>Chitinophagales</taxon>
        <taxon>Chitinophagaceae</taxon>
        <taxon>Paraflavisolibacter</taxon>
    </lineage>
</organism>
<dbReference type="Proteomes" id="UP001155483">
    <property type="component" value="Unassembled WGS sequence"/>
</dbReference>
<dbReference type="PANTHER" id="PTHR48079:SF6">
    <property type="entry name" value="NAD(P)-BINDING DOMAIN-CONTAINING PROTEIN-RELATED"/>
    <property type="match status" value="1"/>
</dbReference>
<dbReference type="InterPro" id="IPR036291">
    <property type="entry name" value="NAD(P)-bd_dom_sf"/>
</dbReference>
<accession>A0A9X3BGF2</accession>
<dbReference type="SUPFAM" id="SSF51735">
    <property type="entry name" value="NAD(P)-binding Rossmann-fold domains"/>
    <property type="match status" value="1"/>
</dbReference>
<dbReference type="EMBL" id="JAOTIF010000001">
    <property type="protein sequence ID" value="MCU7547673.1"/>
    <property type="molecule type" value="Genomic_DNA"/>
</dbReference>
<reference evidence="3" key="2">
    <citation type="submission" date="2023-04" db="EMBL/GenBank/DDBJ databases">
        <title>Paracnuella aquatica gen. nov., sp. nov., a member of the family Chitinophagaceae isolated from a hot spring.</title>
        <authorList>
            <person name="Wang C."/>
        </authorList>
    </citation>
    <scope>NUCLEOTIDE SEQUENCE</scope>
    <source>
        <strain evidence="3">LB-8</strain>
    </source>
</reference>
<dbReference type="Pfam" id="PF01370">
    <property type="entry name" value="Epimerase"/>
    <property type="match status" value="1"/>
</dbReference>
<dbReference type="Gene3D" id="3.40.50.720">
    <property type="entry name" value="NAD(P)-binding Rossmann-like Domain"/>
    <property type="match status" value="1"/>
</dbReference>
<dbReference type="GO" id="GO:0004029">
    <property type="term" value="F:aldehyde dehydrogenase (NAD+) activity"/>
    <property type="evidence" value="ECO:0007669"/>
    <property type="project" value="TreeGrafter"/>
</dbReference>
<proteinExistence type="predicted"/>
<dbReference type="RefSeq" id="WP_279295119.1">
    <property type="nucleotide sequence ID" value="NZ_JAOTIF010000001.1"/>
</dbReference>
<comment type="caution">
    <text evidence="3">The sequence shown here is derived from an EMBL/GenBank/DDBJ whole genome shotgun (WGS) entry which is preliminary data.</text>
</comment>
<sequence>MNKHTKLNNTSSQITENNDQNGPEGQNSPTTDGVERVRKILVTGGTGFLGAYVLKNLVEKGFSVRAIKRTSKHPFYIPRSIMEKVEWVEGDVLDVVALDDAMQGIDSVIHSAAVVSFGKANRHEMYQVNIEGTANVVNIALENNIKRLVHVSSVAALGRTPKSELVSEDKKWEENKSNTHYAISKHKAELEIWRGISEGLGGVIINPSTILGFGDWHQSSCAIFKNAYKEFSWFTAGVNGFVGVEDVAEAAVQLLLSDITEKRFIVNTENISFQHLFNMIAEGFGKRKPYRQATYKMGEIAWRLEALKSLFTGQKPLLTAETAKVAHSHTRFNNSALLKALPQFSYTPLETVISDACKKYMEALKLGLVTLRK</sequence>
<dbReference type="PANTHER" id="PTHR48079">
    <property type="entry name" value="PROTEIN YEEZ"/>
    <property type="match status" value="1"/>
</dbReference>
<feature type="domain" description="NAD-dependent epimerase/dehydratase" evidence="2">
    <location>
        <begin position="40"/>
        <end position="256"/>
    </location>
</feature>
<dbReference type="AlphaFoldDB" id="A0A9X3BGF2"/>
<dbReference type="GO" id="GO:0005737">
    <property type="term" value="C:cytoplasm"/>
    <property type="evidence" value="ECO:0007669"/>
    <property type="project" value="TreeGrafter"/>
</dbReference>
<evidence type="ECO:0000313" key="3">
    <source>
        <dbReference type="EMBL" id="MCU7547673.1"/>
    </source>
</evidence>
<keyword evidence="4" id="KW-1185">Reference proteome</keyword>
<dbReference type="InterPro" id="IPR001509">
    <property type="entry name" value="Epimerase_deHydtase"/>
</dbReference>